<dbReference type="InterPro" id="IPR009003">
    <property type="entry name" value="Peptidase_S1_PA"/>
</dbReference>
<feature type="domain" description="Peptidase S1" evidence="5">
    <location>
        <begin position="49"/>
        <end position="263"/>
    </location>
</feature>
<dbReference type="PANTHER" id="PTHR24276">
    <property type="entry name" value="POLYSERASE-RELATED"/>
    <property type="match status" value="1"/>
</dbReference>
<evidence type="ECO:0000256" key="1">
    <source>
        <dbReference type="ARBA" id="ARBA00007664"/>
    </source>
</evidence>
<accession>A0ABP4GVM9</accession>
<dbReference type="InterPro" id="IPR001314">
    <property type="entry name" value="Peptidase_S1A"/>
</dbReference>
<dbReference type="PRINTS" id="PR00722">
    <property type="entry name" value="CHYMOTRYPSIN"/>
</dbReference>
<evidence type="ECO:0000259" key="5">
    <source>
        <dbReference type="PROSITE" id="PS50240"/>
    </source>
</evidence>
<dbReference type="RefSeq" id="WP_372493116.1">
    <property type="nucleotide sequence ID" value="NZ_BAAALN010000006.1"/>
</dbReference>
<dbReference type="InterPro" id="IPR033116">
    <property type="entry name" value="TRYPSIN_SER"/>
</dbReference>
<evidence type="ECO:0000256" key="2">
    <source>
        <dbReference type="ARBA" id="ARBA00023157"/>
    </source>
</evidence>
<reference evidence="7" key="1">
    <citation type="journal article" date="2019" name="Int. J. Syst. Evol. Microbiol.">
        <title>The Global Catalogue of Microorganisms (GCM) 10K type strain sequencing project: providing services to taxonomists for standard genome sequencing and annotation.</title>
        <authorList>
            <consortium name="The Broad Institute Genomics Platform"/>
            <consortium name="The Broad Institute Genome Sequencing Center for Infectious Disease"/>
            <person name="Wu L."/>
            <person name="Ma J."/>
        </authorList>
    </citation>
    <scope>NUCLEOTIDE SEQUENCE [LARGE SCALE GENOMIC DNA]</scope>
    <source>
        <strain evidence="7">JCM 13023</strain>
    </source>
</reference>
<dbReference type="GO" id="GO:0006508">
    <property type="term" value="P:proteolysis"/>
    <property type="evidence" value="ECO:0007669"/>
    <property type="project" value="UniProtKB-KW"/>
</dbReference>
<keyword evidence="7" id="KW-1185">Reference proteome</keyword>
<dbReference type="GO" id="GO:0008233">
    <property type="term" value="F:peptidase activity"/>
    <property type="evidence" value="ECO:0007669"/>
    <property type="project" value="UniProtKB-KW"/>
</dbReference>
<dbReference type="CDD" id="cd00190">
    <property type="entry name" value="Tryp_SPc"/>
    <property type="match status" value="1"/>
</dbReference>
<evidence type="ECO:0000313" key="7">
    <source>
        <dbReference type="Proteomes" id="UP001500653"/>
    </source>
</evidence>
<dbReference type="InterPro" id="IPR043504">
    <property type="entry name" value="Peptidase_S1_PA_chymotrypsin"/>
</dbReference>
<dbReference type="Pfam" id="PF00089">
    <property type="entry name" value="Trypsin"/>
    <property type="match status" value="1"/>
</dbReference>
<dbReference type="PROSITE" id="PS00135">
    <property type="entry name" value="TRYPSIN_SER"/>
    <property type="match status" value="1"/>
</dbReference>
<keyword evidence="3" id="KW-0720">Serine protease</keyword>
<name>A0ABP4GVM9_9PSEU</name>
<dbReference type="EMBL" id="BAAALN010000006">
    <property type="protein sequence ID" value="GAA1240126.1"/>
    <property type="molecule type" value="Genomic_DNA"/>
</dbReference>
<dbReference type="PROSITE" id="PS00134">
    <property type="entry name" value="TRYPSIN_HIS"/>
    <property type="match status" value="1"/>
</dbReference>
<sequence>MPVMSASSCSGRSGPARRALSVLAALALTVLTGASLVPAATASAAEPYVVGGDEASITDHSYAVYLVDDDGRQFCGGTLTSSRKVVTAAHCAAALPADELGVVAGRQDTRTGRGIETGVRDVWIAPTYVDPMSGGDIAVLSLDRAVPFRTAEIADASDGAKYRAGTKATVLGWGRVAESGERSYTLRSARVPVVADDTCSEAYGEYDSESMVCAGYPEGGVDACQGDSGGPLMVGDTLIGVVSWGDGCAQAGKPGVYTRVSTYAPQLGGQDIDS</sequence>
<dbReference type="PANTHER" id="PTHR24276:SF98">
    <property type="entry name" value="FI18310P1-RELATED"/>
    <property type="match status" value="1"/>
</dbReference>
<evidence type="ECO:0000256" key="3">
    <source>
        <dbReference type="RuleBase" id="RU363034"/>
    </source>
</evidence>
<keyword evidence="3 6" id="KW-0645">Protease</keyword>
<comment type="caution">
    <text evidence="6">The sequence shown here is derived from an EMBL/GenBank/DDBJ whole genome shotgun (WGS) entry which is preliminary data.</text>
</comment>
<organism evidence="6 7">
    <name type="scientific">Prauserella halophila</name>
    <dbReference type="NCBI Taxonomy" id="185641"/>
    <lineage>
        <taxon>Bacteria</taxon>
        <taxon>Bacillati</taxon>
        <taxon>Actinomycetota</taxon>
        <taxon>Actinomycetes</taxon>
        <taxon>Pseudonocardiales</taxon>
        <taxon>Pseudonocardiaceae</taxon>
        <taxon>Prauserella</taxon>
    </lineage>
</organism>
<dbReference type="InterPro" id="IPR050430">
    <property type="entry name" value="Peptidase_S1"/>
</dbReference>
<dbReference type="InterPro" id="IPR018114">
    <property type="entry name" value="TRYPSIN_HIS"/>
</dbReference>
<dbReference type="InterPro" id="IPR001254">
    <property type="entry name" value="Trypsin_dom"/>
</dbReference>
<proteinExistence type="inferred from homology"/>
<evidence type="ECO:0000256" key="4">
    <source>
        <dbReference type="SAM" id="SignalP"/>
    </source>
</evidence>
<feature type="signal peptide" evidence="4">
    <location>
        <begin position="1"/>
        <end position="39"/>
    </location>
</feature>
<keyword evidence="3" id="KW-0378">Hydrolase</keyword>
<dbReference type="Gene3D" id="2.40.10.10">
    <property type="entry name" value="Trypsin-like serine proteases"/>
    <property type="match status" value="1"/>
</dbReference>
<keyword evidence="4" id="KW-0732">Signal</keyword>
<keyword evidence="2" id="KW-1015">Disulfide bond</keyword>
<gene>
    <name evidence="6" type="ORF">GCM10009676_26220</name>
</gene>
<feature type="chain" id="PRO_5045354906" evidence="4">
    <location>
        <begin position="40"/>
        <end position="274"/>
    </location>
</feature>
<dbReference type="SUPFAM" id="SSF50494">
    <property type="entry name" value="Trypsin-like serine proteases"/>
    <property type="match status" value="1"/>
</dbReference>
<protein>
    <submittedName>
        <fullName evidence="6">Serine protease</fullName>
    </submittedName>
</protein>
<dbReference type="PROSITE" id="PS50240">
    <property type="entry name" value="TRYPSIN_DOM"/>
    <property type="match status" value="1"/>
</dbReference>
<evidence type="ECO:0000313" key="6">
    <source>
        <dbReference type="EMBL" id="GAA1240126.1"/>
    </source>
</evidence>
<dbReference type="Proteomes" id="UP001500653">
    <property type="component" value="Unassembled WGS sequence"/>
</dbReference>
<dbReference type="SMART" id="SM00020">
    <property type="entry name" value="Tryp_SPc"/>
    <property type="match status" value="1"/>
</dbReference>
<comment type="similarity">
    <text evidence="1">Belongs to the peptidase S1 family.</text>
</comment>